<evidence type="ECO:0000256" key="1">
    <source>
        <dbReference type="ARBA" id="ARBA00009199"/>
    </source>
</evidence>
<proteinExistence type="inferred from homology"/>
<evidence type="ECO:0000313" key="5">
    <source>
        <dbReference type="Proteomes" id="UP000249130"/>
    </source>
</evidence>
<dbReference type="InterPro" id="IPR023631">
    <property type="entry name" value="Amidase_dom"/>
</dbReference>
<evidence type="ECO:0000259" key="3">
    <source>
        <dbReference type="Pfam" id="PF01425"/>
    </source>
</evidence>
<accession>A0A327L4G0</accession>
<dbReference type="Pfam" id="PF01425">
    <property type="entry name" value="Amidase"/>
    <property type="match status" value="1"/>
</dbReference>
<gene>
    <name evidence="4" type="ORF">CH341_06905</name>
</gene>
<dbReference type="SUPFAM" id="SSF75304">
    <property type="entry name" value="Amidase signature (AS) enzymes"/>
    <property type="match status" value="1"/>
</dbReference>
<dbReference type="RefSeq" id="WP_111418307.1">
    <property type="nucleotide sequence ID" value="NZ_NPEX01000031.1"/>
</dbReference>
<reference evidence="4 5" key="1">
    <citation type="submission" date="2017-07" db="EMBL/GenBank/DDBJ databases">
        <title>Draft Genome Sequences of Select Purple Nonsulfur Bacteria.</title>
        <authorList>
            <person name="Lasarre B."/>
            <person name="Mckinlay J.B."/>
        </authorList>
    </citation>
    <scope>NUCLEOTIDE SEQUENCE [LARGE SCALE GENOMIC DNA]</scope>
    <source>
        <strain evidence="4 5">DSM 5909</strain>
    </source>
</reference>
<dbReference type="InterPro" id="IPR036928">
    <property type="entry name" value="AS_sf"/>
</dbReference>
<dbReference type="GO" id="GO:0003824">
    <property type="term" value="F:catalytic activity"/>
    <property type="evidence" value="ECO:0007669"/>
    <property type="project" value="InterPro"/>
</dbReference>
<dbReference type="Proteomes" id="UP000249130">
    <property type="component" value="Unassembled WGS sequence"/>
</dbReference>
<feature type="domain" description="Amidase" evidence="3">
    <location>
        <begin position="32"/>
        <end position="430"/>
    </location>
</feature>
<evidence type="ECO:0000256" key="2">
    <source>
        <dbReference type="SAM" id="MobiDB-lite"/>
    </source>
</evidence>
<dbReference type="Gene3D" id="3.90.1300.10">
    <property type="entry name" value="Amidase signature (AS) domain"/>
    <property type="match status" value="1"/>
</dbReference>
<keyword evidence="5" id="KW-1185">Reference proteome</keyword>
<dbReference type="InterPro" id="IPR000120">
    <property type="entry name" value="Amidase"/>
</dbReference>
<dbReference type="PANTHER" id="PTHR11895">
    <property type="entry name" value="TRANSAMIDASE"/>
    <property type="match status" value="1"/>
</dbReference>
<dbReference type="EMBL" id="NPEX01000031">
    <property type="protein sequence ID" value="RAI44875.1"/>
    <property type="molecule type" value="Genomic_DNA"/>
</dbReference>
<name>A0A327L4G0_9BRAD</name>
<sequence>MANDTPGRPTAAPFCSASDAFKDGSDTPRKFLERCLERLEAWEPAIGAYVTTDVAGARAAADASSERWRAGRPLSTIDGMPVGIKDIIDTFDLPTQMGSPIFDGWQAGRNAASVLALCDAGAVVVGKTVTTEFAATEPRGTRNPWDTTRTPGGSSSGSAAAVATGSVSAALGTQVIGSIVRPASYCGCVGFKPTVGAINRGGSHDYLSQSATGVLAASLTDAWQVMIEMAVRVGGDPGFEGLFGPLKMPAPKKPARVAVLETAGWAVATDAAKAVLHDAAERLARQGLAVVTRRTDPRVEAVEQGIVDAWPLSNRINAFESIWPYKDYRARDAEKLSQSCRDRLDEAATIGLDGYRAALAERNRVRALYTALAADCDACIALPAPSAAPVGLRPTGNPICVVPGSLLGVPALSVPLFQEAGLPMGLQVLGFVDGDADSFAISAWLSDALGHADA</sequence>
<evidence type="ECO:0000313" key="4">
    <source>
        <dbReference type="EMBL" id="RAI44875.1"/>
    </source>
</evidence>
<feature type="region of interest" description="Disordered" evidence="2">
    <location>
        <begin position="137"/>
        <end position="159"/>
    </location>
</feature>
<dbReference type="OrthoDB" id="8438154at2"/>
<comment type="caution">
    <text evidence="4">The sequence shown here is derived from an EMBL/GenBank/DDBJ whole genome shotgun (WGS) entry which is preliminary data.</text>
</comment>
<dbReference type="AlphaFoldDB" id="A0A327L4G0"/>
<protein>
    <recommendedName>
        <fullName evidence="3">Amidase domain-containing protein</fullName>
    </recommendedName>
</protein>
<comment type="similarity">
    <text evidence="1">Belongs to the amidase family.</text>
</comment>
<dbReference type="PANTHER" id="PTHR11895:SF151">
    <property type="entry name" value="GLUTAMYL-TRNA(GLN) AMIDOTRANSFERASE SUBUNIT A"/>
    <property type="match status" value="1"/>
</dbReference>
<organism evidence="4 5">
    <name type="scientific">Rhodoplanes roseus</name>
    <dbReference type="NCBI Taxonomy" id="29409"/>
    <lineage>
        <taxon>Bacteria</taxon>
        <taxon>Pseudomonadati</taxon>
        <taxon>Pseudomonadota</taxon>
        <taxon>Alphaproteobacteria</taxon>
        <taxon>Hyphomicrobiales</taxon>
        <taxon>Nitrobacteraceae</taxon>
        <taxon>Rhodoplanes</taxon>
    </lineage>
</organism>